<organism evidence="1">
    <name type="scientific">viral metagenome</name>
    <dbReference type="NCBI Taxonomy" id="1070528"/>
    <lineage>
        <taxon>unclassified sequences</taxon>
        <taxon>metagenomes</taxon>
        <taxon>organismal metagenomes</taxon>
    </lineage>
</organism>
<dbReference type="EMBL" id="MN740697">
    <property type="protein sequence ID" value="QHU08477.1"/>
    <property type="molecule type" value="Genomic_DNA"/>
</dbReference>
<accession>A0A6C0JVR0</accession>
<proteinExistence type="predicted"/>
<sequence length="126" mass="14869">MLYICKFSGCSTSLNPDSNLDADSLAFQYRLCSFCYNKVMRFERMLDDWLEQEFPFLTLDDLVGWYTLCINNPCKRDCLDIAYPSIIGCTCCPHLQHLGYHRYRIDNHLLPSKQWIEENILDEIIL</sequence>
<protein>
    <submittedName>
        <fullName evidence="1">Uncharacterized protein</fullName>
    </submittedName>
</protein>
<reference evidence="1" key="1">
    <citation type="journal article" date="2020" name="Nature">
        <title>Giant virus diversity and host interactions through global metagenomics.</title>
        <authorList>
            <person name="Schulz F."/>
            <person name="Roux S."/>
            <person name="Paez-Espino D."/>
            <person name="Jungbluth S."/>
            <person name="Walsh D.A."/>
            <person name="Denef V.J."/>
            <person name="McMahon K.D."/>
            <person name="Konstantinidis K.T."/>
            <person name="Eloe-Fadrosh E.A."/>
            <person name="Kyrpides N.C."/>
            <person name="Woyke T."/>
        </authorList>
    </citation>
    <scope>NUCLEOTIDE SEQUENCE</scope>
    <source>
        <strain evidence="1">GVMAG-S-1062768-28</strain>
    </source>
</reference>
<dbReference type="AlphaFoldDB" id="A0A6C0JVR0"/>
<name>A0A6C0JVR0_9ZZZZ</name>
<evidence type="ECO:0000313" key="1">
    <source>
        <dbReference type="EMBL" id="QHU08477.1"/>
    </source>
</evidence>